<dbReference type="HOGENOM" id="CLU_089470_4_0_1"/>
<dbReference type="AlphaFoldDB" id="G8JR50"/>
<evidence type="ECO:0000313" key="8">
    <source>
        <dbReference type="Proteomes" id="UP000006790"/>
    </source>
</evidence>
<dbReference type="EMBL" id="CP002499">
    <property type="protein sequence ID" value="AET38619.1"/>
    <property type="molecule type" value="Genomic_DNA"/>
</dbReference>
<evidence type="ECO:0000313" key="7">
    <source>
        <dbReference type="EMBL" id="AET38619.1"/>
    </source>
</evidence>
<keyword evidence="3" id="KW-0809">Transit peptide</keyword>
<evidence type="ECO:0000256" key="4">
    <source>
        <dbReference type="ARBA" id="ARBA00023128"/>
    </source>
</evidence>
<keyword evidence="4" id="KW-0496">Mitochondrion</keyword>
<dbReference type="FunFam" id="3.30.160.20:FF:000065">
    <property type="entry name" value="Peptidyl-tRNA hydrolase domain protein"/>
    <property type="match status" value="1"/>
</dbReference>
<sequence>MKNTMVRLLRNITTTPSQRLPLPTVTLLSVRPLHETARIAIKKNKLPPRPRWAPAFEQEVEETFLHGGRGPGGQKINKCNSKVQLKHLPSGIVVECQETRSRENNRKLARQKLAAKIAIWNNGDKALERDLALQQWVAQGKRSKHKKSRQKHEQAKLDSLEDKRNRLLEEETLIRSILSSNCDETK</sequence>
<dbReference type="Proteomes" id="UP000006790">
    <property type="component" value="Chromosome 3"/>
</dbReference>
<dbReference type="eggNOG" id="KOG2726">
    <property type="taxonomic scope" value="Eukaryota"/>
</dbReference>
<name>G8JR50_ERECY</name>
<dbReference type="KEGG" id="erc:Ecym_3111"/>
<evidence type="ECO:0000256" key="3">
    <source>
        <dbReference type="ARBA" id="ARBA00022946"/>
    </source>
</evidence>
<comment type="similarity">
    <text evidence="2">Belongs to the prokaryotic/mitochondrial release factor family.</text>
</comment>
<dbReference type="PANTHER" id="PTHR46203:SF1">
    <property type="entry name" value="MITOCHONDRIAL TRANSLATION RELEASE FACTOR IN RESCUE"/>
    <property type="match status" value="1"/>
</dbReference>
<dbReference type="InParanoid" id="G8JR50"/>
<dbReference type="SUPFAM" id="SSF75620">
    <property type="entry name" value="Release factor"/>
    <property type="match status" value="1"/>
</dbReference>
<dbReference type="RefSeq" id="XP_003645436.1">
    <property type="nucleotide sequence ID" value="XM_003645388.1"/>
</dbReference>
<dbReference type="GO" id="GO:0032543">
    <property type="term" value="P:mitochondrial translation"/>
    <property type="evidence" value="ECO:0007669"/>
    <property type="project" value="EnsemblFungi"/>
</dbReference>
<dbReference type="GO" id="GO:0003747">
    <property type="term" value="F:translation release factor activity"/>
    <property type="evidence" value="ECO:0007669"/>
    <property type="project" value="InterPro"/>
</dbReference>
<dbReference type="InterPro" id="IPR045853">
    <property type="entry name" value="Pep_chain_release_fac_I_sf"/>
</dbReference>
<keyword evidence="8" id="KW-1185">Reference proteome</keyword>
<dbReference type="GeneID" id="11472097"/>
<gene>
    <name evidence="7" type="ordered locus">Ecym_3111</name>
</gene>
<evidence type="ECO:0000256" key="5">
    <source>
        <dbReference type="SAM" id="MobiDB-lite"/>
    </source>
</evidence>
<evidence type="ECO:0000256" key="1">
    <source>
        <dbReference type="ARBA" id="ARBA00004173"/>
    </source>
</evidence>
<evidence type="ECO:0000256" key="2">
    <source>
        <dbReference type="ARBA" id="ARBA00010835"/>
    </source>
</evidence>
<proteinExistence type="inferred from homology"/>
<dbReference type="STRING" id="931890.G8JR50"/>
<dbReference type="InterPro" id="IPR052405">
    <property type="entry name" value="Mito_Transl_Release_Factor"/>
</dbReference>
<dbReference type="GO" id="GO:0004045">
    <property type="term" value="F:peptidyl-tRNA hydrolase activity"/>
    <property type="evidence" value="ECO:0007669"/>
    <property type="project" value="EnsemblFungi"/>
</dbReference>
<feature type="compositionally biased region" description="Basic residues" evidence="5">
    <location>
        <begin position="141"/>
        <end position="150"/>
    </location>
</feature>
<protein>
    <recommendedName>
        <fullName evidence="6">Prokaryotic-type class I peptide chain release factors domain-containing protein</fullName>
    </recommendedName>
</protein>
<feature type="compositionally biased region" description="Basic and acidic residues" evidence="5">
    <location>
        <begin position="151"/>
        <end position="162"/>
    </location>
</feature>
<dbReference type="OMA" id="FMHGGRG"/>
<comment type="subcellular location">
    <subcellularLocation>
        <location evidence="1">Mitochondrion</location>
    </subcellularLocation>
</comment>
<dbReference type="GO" id="GO:0005739">
    <property type="term" value="C:mitochondrion"/>
    <property type="evidence" value="ECO:0007669"/>
    <property type="project" value="UniProtKB-SubCell"/>
</dbReference>
<dbReference type="PANTHER" id="PTHR46203">
    <property type="entry name" value="PROBABLE PEPTIDE CHAIN RELEASE FACTOR C12ORF65"/>
    <property type="match status" value="1"/>
</dbReference>
<dbReference type="InterPro" id="IPR000352">
    <property type="entry name" value="Pep_chain_release_fac_I"/>
</dbReference>
<dbReference type="Gene3D" id="3.30.160.20">
    <property type="match status" value="1"/>
</dbReference>
<accession>G8JR50</accession>
<reference evidence="8" key="1">
    <citation type="journal article" date="2012" name="G3 (Bethesda)">
        <title>Pichia sorbitophila, an interspecies yeast hybrid reveals early steps of genome resolution following polyploidization.</title>
        <authorList>
            <person name="Leh Louis V."/>
            <person name="Despons L."/>
            <person name="Friedrich A."/>
            <person name="Martin T."/>
            <person name="Durrens P."/>
            <person name="Casaregola S."/>
            <person name="Neuveglise C."/>
            <person name="Fairhead C."/>
            <person name="Marck C."/>
            <person name="Cruz J.A."/>
            <person name="Straub M.L."/>
            <person name="Kugler V."/>
            <person name="Sacerdot C."/>
            <person name="Uzunov Z."/>
            <person name="Thierry A."/>
            <person name="Weiss S."/>
            <person name="Bleykasten C."/>
            <person name="De Montigny J."/>
            <person name="Jacques N."/>
            <person name="Jung P."/>
            <person name="Lemaire M."/>
            <person name="Mallet S."/>
            <person name="Morel G."/>
            <person name="Richard G.F."/>
            <person name="Sarkar A."/>
            <person name="Savel G."/>
            <person name="Schacherer J."/>
            <person name="Seret M.L."/>
            <person name="Talla E."/>
            <person name="Samson G."/>
            <person name="Jubin C."/>
            <person name="Poulain J."/>
            <person name="Vacherie B."/>
            <person name="Barbe V."/>
            <person name="Pelletier E."/>
            <person name="Sherman D.J."/>
            <person name="Westhof E."/>
            <person name="Weissenbach J."/>
            <person name="Baret P.V."/>
            <person name="Wincker P."/>
            <person name="Gaillardin C."/>
            <person name="Dujon B."/>
            <person name="Souciet J.L."/>
        </authorList>
    </citation>
    <scope>NUCLEOTIDE SEQUENCE [LARGE SCALE GENOMIC DNA]</scope>
    <source>
        <strain evidence="8">CBS 270.75 / DBVPG 7215 / KCTC 17166 / NRRL Y-17582</strain>
    </source>
</reference>
<organism evidence="7 8">
    <name type="scientific">Eremothecium cymbalariae (strain CBS 270.75 / DBVPG 7215 / KCTC 17166 / NRRL Y-17582)</name>
    <name type="common">Yeast</name>
    <dbReference type="NCBI Taxonomy" id="931890"/>
    <lineage>
        <taxon>Eukaryota</taxon>
        <taxon>Fungi</taxon>
        <taxon>Dikarya</taxon>
        <taxon>Ascomycota</taxon>
        <taxon>Saccharomycotina</taxon>
        <taxon>Saccharomycetes</taxon>
        <taxon>Saccharomycetales</taxon>
        <taxon>Saccharomycetaceae</taxon>
        <taxon>Eremothecium</taxon>
    </lineage>
</organism>
<dbReference type="OrthoDB" id="277888at2759"/>
<evidence type="ECO:0000259" key="6">
    <source>
        <dbReference type="Pfam" id="PF00472"/>
    </source>
</evidence>
<feature type="region of interest" description="Disordered" evidence="5">
    <location>
        <begin position="140"/>
        <end position="162"/>
    </location>
</feature>
<dbReference type="FunCoup" id="G8JR50">
    <property type="interactions" value="58"/>
</dbReference>
<dbReference type="Pfam" id="PF00472">
    <property type="entry name" value="RF-1"/>
    <property type="match status" value="1"/>
</dbReference>
<feature type="domain" description="Prokaryotic-type class I peptide chain release factors" evidence="6">
    <location>
        <begin position="59"/>
        <end position="156"/>
    </location>
</feature>